<evidence type="ECO:0008006" key="8">
    <source>
        <dbReference type="Google" id="ProtNLM"/>
    </source>
</evidence>
<dbReference type="GO" id="GO:0003677">
    <property type="term" value="F:DNA binding"/>
    <property type="evidence" value="ECO:0007669"/>
    <property type="project" value="UniProtKB-KW"/>
</dbReference>
<dbReference type="SUPFAM" id="SSF54171">
    <property type="entry name" value="DNA-binding domain"/>
    <property type="match status" value="1"/>
</dbReference>
<dbReference type="EMBL" id="CM008049">
    <property type="protein sequence ID" value="PVH48067.1"/>
    <property type="molecule type" value="Genomic_DNA"/>
</dbReference>
<evidence type="ECO:0000256" key="5">
    <source>
        <dbReference type="ARBA" id="ARBA00023242"/>
    </source>
</evidence>
<organism evidence="7">
    <name type="scientific">Panicum hallii</name>
    <dbReference type="NCBI Taxonomy" id="206008"/>
    <lineage>
        <taxon>Eukaryota</taxon>
        <taxon>Viridiplantae</taxon>
        <taxon>Streptophyta</taxon>
        <taxon>Embryophyta</taxon>
        <taxon>Tracheophyta</taxon>
        <taxon>Spermatophyta</taxon>
        <taxon>Magnoliopsida</taxon>
        <taxon>Liliopsida</taxon>
        <taxon>Poales</taxon>
        <taxon>Poaceae</taxon>
        <taxon>PACMAD clade</taxon>
        <taxon>Panicoideae</taxon>
        <taxon>Panicodae</taxon>
        <taxon>Paniceae</taxon>
        <taxon>Panicinae</taxon>
        <taxon>Panicum</taxon>
        <taxon>Panicum sect. Panicum</taxon>
    </lineage>
</organism>
<keyword evidence="5" id="KW-0539">Nucleus</keyword>
<keyword evidence="3" id="KW-0238">DNA-binding</keyword>
<evidence type="ECO:0000256" key="2">
    <source>
        <dbReference type="ARBA" id="ARBA00023015"/>
    </source>
</evidence>
<proteinExistence type="predicted"/>
<feature type="region of interest" description="Disordered" evidence="6">
    <location>
        <begin position="1"/>
        <end position="20"/>
    </location>
</feature>
<evidence type="ECO:0000256" key="1">
    <source>
        <dbReference type="ARBA" id="ARBA00004123"/>
    </source>
</evidence>
<accession>A0A2T8JDS0</accession>
<dbReference type="Gene3D" id="3.30.890.10">
    <property type="entry name" value="Methyl-cpg-binding Protein 2, Chain A"/>
    <property type="match status" value="1"/>
</dbReference>
<evidence type="ECO:0000256" key="4">
    <source>
        <dbReference type="ARBA" id="ARBA00023163"/>
    </source>
</evidence>
<dbReference type="AlphaFoldDB" id="A0A2T8JDS0"/>
<comment type="subcellular location">
    <subcellularLocation>
        <location evidence="1">Nucleus</location>
    </subcellularLocation>
</comment>
<gene>
    <name evidence="7" type="ORF">PAHAL_4G235200</name>
</gene>
<evidence type="ECO:0000313" key="7">
    <source>
        <dbReference type="EMBL" id="PVH48067.1"/>
    </source>
</evidence>
<dbReference type="Proteomes" id="UP000243499">
    <property type="component" value="Chromosome 4"/>
</dbReference>
<protein>
    <recommendedName>
        <fullName evidence="8">MBD domain-containing protein</fullName>
    </recommendedName>
</protein>
<reference evidence="7" key="1">
    <citation type="submission" date="2018-04" db="EMBL/GenBank/DDBJ databases">
        <title>WGS assembly of Panicum hallii.</title>
        <authorList>
            <person name="Lovell J."/>
            <person name="Jenkins J."/>
            <person name="Lowry D."/>
            <person name="Mamidi S."/>
            <person name="Sreedasyam A."/>
            <person name="Weng X."/>
            <person name="Barry K."/>
            <person name="Bonette J."/>
            <person name="Campitelli B."/>
            <person name="Daum C."/>
            <person name="Gordon S."/>
            <person name="Gould B."/>
            <person name="Lipzen A."/>
            <person name="Macqueen A."/>
            <person name="Palacio-Mejia J."/>
            <person name="Plott C."/>
            <person name="Shakirov E."/>
            <person name="Shu S."/>
            <person name="Yoshinaga Y."/>
            <person name="Zane M."/>
            <person name="Rokhsar D."/>
            <person name="Grimwood J."/>
            <person name="Schmutz J."/>
            <person name="Juenger T."/>
        </authorList>
    </citation>
    <scope>NUCLEOTIDE SEQUENCE [LARGE SCALE GENOMIC DNA]</scope>
    <source>
        <strain evidence="7">FIL2</strain>
    </source>
</reference>
<feature type="compositionally biased region" description="Basic residues" evidence="6">
    <location>
        <begin position="136"/>
        <end position="145"/>
    </location>
</feature>
<sequence length="179" mass="20133">MMLPVNKRLRGTTGDRSILPKNVEMDGETGDGKIPLTDTKMVVYVPRVQKLKEQLPLPQWLKDYKSDIADSDGWQVEQVARADSYGRKDKYYTHRDYDHIFRSTVEVKKFLDTGEVKGKCLLQKKSSDPDGQSSGSRRRSTKRRMVLPTSDAIGNPQGYGCSTSGDTAPISRNFPDGFV</sequence>
<name>A0A2T8JDS0_9POAL</name>
<dbReference type="Gramene" id="PVH48067">
    <property type="protein sequence ID" value="PVH48067"/>
    <property type="gene ID" value="PAHAL_4G235200"/>
</dbReference>
<keyword evidence="2" id="KW-0805">Transcription regulation</keyword>
<keyword evidence="4" id="KW-0804">Transcription</keyword>
<evidence type="ECO:0000256" key="3">
    <source>
        <dbReference type="ARBA" id="ARBA00023125"/>
    </source>
</evidence>
<evidence type="ECO:0000256" key="6">
    <source>
        <dbReference type="SAM" id="MobiDB-lite"/>
    </source>
</evidence>
<dbReference type="InterPro" id="IPR016177">
    <property type="entry name" value="DNA-bd_dom_sf"/>
</dbReference>
<feature type="region of interest" description="Disordered" evidence="6">
    <location>
        <begin position="122"/>
        <end position="179"/>
    </location>
</feature>
<dbReference type="GO" id="GO:0005634">
    <property type="term" value="C:nucleus"/>
    <property type="evidence" value="ECO:0007669"/>
    <property type="project" value="UniProtKB-SubCell"/>
</dbReference>